<dbReference type="Pfam" id="PF03099">
    <property type="entry name" value="BPL_LplA_LipB"/>
    <property type="match status" value="1"/>
</dbReference>
<evidence type="ECO:0000259" key="2">
    <source>
        <dbReference type="Pfam" id="PF03099"/>
    </source>
</evidence>
<dbReference type="PANTHER" id="PTHR12835:SF5">
    <property type="entry name" value="BIOTIN--PROTEIN LIGASE"/>
    <property type="match status" value="1"/>
</dbReference>
<organism evidence="3 4">
    <name type="scientific">Hydrogenimonas thermophila</name>
    <dbReference type="NCBI Taxonomy" id="223786"/>
    <lineage>
        <taxon>Bacteria</taxon>
        <taxon>Pseudomonadati</taxon>
        <taxon>Campylobacterota</taxon>
        <taxon>Epsilonproteobacteria</taxon>
        <taxon>Campylobacterales</taxon>
        <taxon>Hydrogenimonadaceae</taxon>
        <taxon>Hydrogenimonas</taxon>
    </lineage>
</organism>
<feature type="domain" description="BPL/LPL catalytic" evidence="2">
    <location>
        <begin position="8"/>
        <end position="121"/>
    </location>
</feature>
<name>A0A1I5SHN1_9BACT</name>
<sequence length="212" mass="23937">MLKIYSFEILPSTQKWLIEKVQDSSVEIPCAVITEMQTDGIGSRNNSWIGNRGNFFASVAILEEHLPDDLPITATSIYFACLMKNSLENFGSKVWVKWPNDLYIESSKVGGCITVKKGGVMIVGIGVNIIKAPLGFGVLDIVISPDKLLKEFLERVKRAPSWKQIFSNFRLEFEKSKEFYTHIENEKFNLTDAILNDDGSLMIGKRRVVSLR</sequence>
<dbReference type="InterPro" id="IPR004143">
    <property type="entry name" value="BPL_LPL_catalytic"/>
</dbReference>
<dbReference type="RefSeq" id="WP_245757053.1">
    <property type="nucleotide sequence ID" value="NZ_FOXB01000034.1"/>
</dbReference>
<reference evidence="3 4" key="1">
    <citation type="submission" date="2016-10" db="EMBL/GenBank/DDBJ databases">
        <authorList>
            <person name="de Groot N.N."/>
        </authorList>
    </citation>
    <scope>NUCLEOTIDE SEQUENCE [LARGE SCALE GENOMIC DNA]</scope>
    <source>
        <strain evidence="3 4">EP1-55-1</strain>
    </source>
</reference>
<dbReference type="InterPro" id="IPR045864">
    <property type="entry name" value="aa-tRNA-synth_II/BPL/LPL"/>
</dbReference>
<dbReference type="InterPro" id="IPR004408">
    <property type="entry name" value="Biotin_CoA_COase_ligase"/>
</dbReference>
<dbReference type="EMBL" id="FOXB01000034">
    <property type="protein sequence ID" value="SFP70245.1"/>
    <property type="molecule type" value="Genomic_DNA"/>
</dbReference>
<keyword evidence="4" id="KW-1185">Reference proteome</keyword>
<gene>
    <name evidence="3" type="ORF">SAMN05216234_1348</name>
</gene>
<protein>
    <submittedName>
        <fullName evidence="3">BirA family transcriptional regulator, biotin operon repressor / biotin-[acetyl-CoA-carboxylase] ligase</fullName>
    </submittedName>
</protein>
<dbReference type="Gene3D" id="3.30.930.10">
    <property type="entry name" value="Bira Bifunctional Protein, Domain 2"/>
    <property type="match status" value="1"/>
</dbReference>
<evidence type="ECO:0000313" key="3">
    <source>
        <dbReference type="EMBL" id="SFP70245.1"/>
    </source>
</evidence>
<dbReference type="SUPFAM" id="SSF55681">
    <property type="entry name" value="Class II aaRS and biotin synthetases"/>
    <property type="match status" value="1"/>
</dbReference>
<dbReference type="GO" id="GO:0005737">
    <property type="term" value="C:cytoplasm"/>
    <property type="evidence" value="ECO:0007669"/>
    <property type="project" value="TreeGrafter"/>
</dbReference>
<proteinExistence type="predicted"/>
<evidence type="ECO:0000313" key="4">
    <source>
        <dbReference type="Proteomes" id="UP000199227"/>
    </source>
</evidence>
<dbReference type="Proteomes" id="UP000199227">
    <property type="component" value="Unassembled WGS sequence"/>
</dbReference>
<dbReference type="GO" id="GO:0004077">
    <property type="term" value="F:biotin--[biotin carboxyl-carrier protein] ligase activity"/>
    <property type="evidence" value="ECO:0007669"/>
    <property type="project" value="InterPro"/>
</dbReference>
<dbReference type="PANTHER" id="PTHR12835">
    <property type="entry name" value="BIOTIN PROTEIN LIGASE"/>
    <property type="match status" value="1"/>
</dbReference>
<dbReference type="NCBIfam" id="TIGR00121">
    <property type="entry name" value="birA_ligase"/>
    <property type="match status" value="1"/>
</dbReference>
<dbReference type="AlphaFoldDB" id="A0A1I5SHN1"/>
<keyword evidence="1 3" id="KW-0436">Ligase</keyword>
<dbReference type="NCBIfam" id="NF006294">
    <property type="entry name" value="PRK08477.1"/>
    <property type="match status" value="1"/>
</dbReference>
<accession>A0A1I5SHN1</accession>
<evidence type="ECO:0000256" key="1">
    <source>
        <dbReference type="ARBA" id="ARBA00022598"/>
    </source>
</evidence>
<dbReference type="STRING" id="223786.SAMN05216234_1348"/>